<dbReference type="GO" id="GO:0008270">
    <property type="term" value="F:zinc ion binding"/>
    <property type="evidence" value="ECO:0007669"/>
    <property type="project" value="InterPro"/>
</dbReference>
<feature type="region of interest" description="Disordered" evidence="1">
    <location>
        <begin position="81"/>
        <end position="104"/>
    </location>
</feature>
<dbReference type="AlphaFoldDB" id="A0AA88H119"/>
<dbReference type="PROSITE" id="PS50048">
    <property type="entry name" value="ZN2_CY6_FUNGAL_2"/>
    <property type="match status" value="1"/>
</dbReference>
<evidence type="ECO:0000313" key="3">
    <source>
        <dbReference type="EMBL" id="KAG2391819.1"/>
    </source>
</evidence>
<feature type="domain" description="Zn(2)-C6 fungal-type" evidence="2">
    <location>
        <begin position="48"/>
        <end position="77"/>
    </location>
</feature>
<dbReference type="EMBL" id="PYSW02000006">
    <property type="protein sequence ID" value="KAG2391819.1"/>
    <property type="molecule type" value="Genomic_DNA"/>
</dbReference>
<keyword evidence="4" id="KW-1185">Reference proteome</keyword>
<feature type="region of interest" description="Disordered" evidence="1">
    <location>
        <begin position="166"/>
        <end position="188"/>
    </location>
</feature>
<protein>
    <recommendedName>
        <fullName evidence="2">Zn(2)-C6 fungal-type domain-containing protein</fullName>
    </recommendedName>
</protein>
<feature type="compositionally biased region" description="Polar residues" evidence="1">
    <location>
        <begin position="259"/>
        <end position="276"/>
    </location>
</feature>
<proteinExistence type="predicted"/>
<name>A0AA88H119_NAELO</name>
<feature type="region of interest" description="Disordered" evidence="1">
    <location>
        <begin position="1"/>
        <end position="34"/>
    </location>
</feature>
<dbReference type="PROSITE" id="PS00463">
    <property type="entry name" value="ZN2_CY6_FUNGAL_1"/>
    <property type="match status" value="1"/>
</dbReference>
<organism evidence="3 4">
    <name type="scientific">Naegleria lovaniensis</name>
    <name type="common">Amoeba</name>
    <dbReference type="NCBI Taxonomy" id="51637"/>
    <lineage>
        <taxon>Eukaryota</taxon>
        <taxon>Discoba</taxon>
        <taxon>Heterolobosea</taxon>
        <taxon>Tetramitia</taxon>
        <taxon>Eutetramitia</taxon>
        <taxon>Vahlkampfiidae</taxon>
        <taxon>Naegleria</taxon>
    </lineage>
</organism>
<dbReference type="CDD" id="cd00067">
    <property type="entry name" value="GAL4"/>
    <property type="match status" value="1"/>
</dbReference>
<feature type="compositionally biased region" description="Polar residues" evidence="1">
    <location>
        <begin position="25"/>
        <end position="34"/>
    </location>
</feature>
<feature type="compositionally biased region" description="Basic and acidic residues" evidence="1">
    <location>
        <begin position="93"/>
        <end position="102"/>
    </location>
</feature>
<dbReference type="RefSeq" id="XP_044553713.1">
    <property type="nucleotide sequence ID" value="XM_044689166.1"/>
</dbReference>
<evidence type="ECO:0000256" key="1">
    <source>
        <dbReference type="SAM" id="MobiDB-lite"/>
    </source>
</evidence>
<sequence>MYQPHQQTQVTSPSWCPQQQQQQQPNTSLNHLPNSSFHSIAMSLNNKACLSCRLAHKACDRQRPCSRCVRRGCPEQCCECPERKRGRPRKWSSKNEQDEHLSASDATITTNTSCTSATSTVCCSDESNEEVSSPRVFSTIQHVENSSNSIAASSSLLPSRETISSSSSSCVLSKPFHSSSGIKKKNHETALVRKRKNIKIMNYNPNHKENRSAKFCVVKSSPCSSENRKNRRTGSTNPTTTMVKKLLEQGMVYKHEQEPSPSHSQETSTSIRKQEQQGNHNNNVDFIHHHVHDCPLPTQIYAPPLAQEACVNSHYFEMTSCYSSSNVVHTQQQHAPALKHTETHGASTQPHHAITTTLTTQHHPDSSPALPPFTYSQEAFNFPHSRIAMLNRGQGHSNEVYMSHSLSHHSASRPTRIATFWNSPSHYPETLCPSSLIPSCMTLEPHQNQQTPLPSIKTLLSSLEQQ</sequence>
<dbReference type="InterPro" id="IPR001138">
    <property type="entry name" value="Zn2Cys6_DnaBD"/>
</dbReference>
<gene>
    <name evidence="3" type="ORF">C9374_013304</name>
</gene>
<dbReference type="Proteomes" id="UP000816034">
    <property type="component" value="Unassembled WGS sequence"/>
</dbReference>
<accession>A0AA88H119</accession>
<evidence type="ECO:0000259" key="2">
    <source>
        <dbReference type="PROSITE" id="PS50048"/>
    </source>
</evidence>
<feature type="region of interest" description="Disordered" evidence="1">
    <location>
        <begin position="255"/>
        <end position="276"/>
    </location>
</feature>
<comment type="caution">
    <text evidence="3">The sequence shown here is derived from an EMBL/GenBank/DDBJ whole genome shotgun (WGS) entry which is preliminary data.</text>
</comment>
<feature type="compositionally biased region" description="Polar residues" evidence="1">
    <location>
        <begin position="1"/>
        <end position="17"/>
    </location>
</feature>
<reference evidence="3 4" key="1">
    <citation type="journal article" date="2018" name="BMC Genomics">
        <title>The genome of Naegleria lovaniensis, the basis for a comparative approach to unravel pathogenicity factors of the human pathogenic amoeba N. fowleri.</title>
        <authorList>
            <person name="Liechti N."/>
            <person name="Schurch N."/>
            <person name="Bruggmann R."/>
            <person name="Wittwer M."/>
        </authorList>
    </citation>
    <scope>NUCLEOTIDE SEQUENCE [LARGE SCALE GENOMIC DNA]</scope>
    <source>
        <strain evidence="3 4">ATCC 30569</strain>
    </source>
</reference>
<evidence type="ECO:0000313" key="4">
    <source>
        <dbReference type="Proteomes" id="UP000816034"/>
    </source>
</evidence>
<dbReference type="GO" id="GO:0000981">
    <property type="term" value="F:DNA-binding transcription factor activity, RNA polymerase II-specific"/>
    <property type="evidence" value="ECO:0007669"/>
    <property type="project" value="InterPro"/>
</dbReference>
<dbReference type="GeneID" id="68105757"/>